<dbReference type="PROSITE" id="PS50056">
    <property type="entry name" value="TYR_PHOSPHATASE_2"/>
    <property type="match status" value="1"/>
</dbReference>
<dbReference type="InterPro" id="IPR000387">
    <property type="entry name" value="Tyr_Pase_dom"/>
</dbReference>
<feature type="region of interest" description="Disordered" evidence="1">
    <location>
        <begin position="316"/>
        <end position="415"/>
    </location>
</feature>
<feature type="compositionally biased region" description="Low complexity" evidence="1">
    <location>
        <begin position="570"/>
        <end position="586"/>
    </location>
</feature>
<dbReference type="EMBL" id="CYKH01001712">
    <property type="protein sequence ID" value="CUG89202.1"/>
    <property type="molecule type" value="Genomic_DNA"/>
</dbReference>
<dbReference type="InterPro" id="IPR029021">
    <property type="entry name" value="Prot-tyrosine_phosphatase-like"/>
</dbReference>
<dbReference type="Gene3D" id="3.90.190.10">
    <property type="entry name" value="Protein tyrosine phosphatase superfamily"/>
    <property type="match status" value="1"/>
</dbReference>
<feature type="region of interest" description="Disordered" evidence="1">
    <location>
        <begin position="252"/>
        <end position="299"/>
    </location>
</feature>
<feature type="compositionally biased region" description="Polar residues" evidence="1">
    <location>
        <begin position="587"/>
        <end position="614"/>
    </location>
</feature>
<feature type="domain" description="Tyrosine-protein phosphatase" evidence="2">
    <location>
        <begin position="5"/>
        <end position="159"/>
    </location>
</feature>
<dbReference type="VEuPathDB" id="TriTrypDB:BSAL_19840"/>
<evidence type="ECO:0000259" key="2">
    <source>
        <dbReference type="PROSITE" id="PS50054"/>
    </source>
</evidence>
<feature type="compositionally biased region" description="Polar residues" evidence="1">
    <location>
        <begin position="659"/>
        <end position="668"/>
    </location>
</feature>
<feature type="compositionally biased region" description="Polar residues" evidence="1">
    <location>
        <begin position="507"/>
        <end position="528"/>
    </location>
</feature>
<dbReference type="SUPFAM" id="SSF52799">
    <property type="entry name" value="(Phosphotyrosine protein) phosphatases II"/>
    <property type="match status" value="1"/>
</dbReference>
<dbReference type="InterPro" id="IPR020422">
    <property type="entry name" value="TYR_PHOSPHATASE_DUAL_dom"/>
</dbReference>
<feature type="compositionally biased region" description="Polar residues" evidence="1">
    <location>
        <begin position="427"/>
        <end position="468"/>
    </location>
</feature>
<feature type="compositionally biased region" description="Polar residues" evidence="1">
    <location>
        <begin position="394"/>
        <end position="407"/>
    </location>
</feature>
<dbReference type="CDD" id="cd14498">
    <property type="entry name" value="DSP"/>
    <property type="match status" value="1"/>
</dbReference>
<dbReference type="PANTHER" id="PTHR46653:SF1">
    <property type="entry name" value="SPECIFICITY PROTEIN PHOSPHATASE, PUTATIVE-RELATED"/>
    <property type="match status" value="1"/>
</dbReference>
<feature type="compositionally biased region" description="Low complexity" evidence="1">
    <location>
        <begin position="348"/>
        <end position="357"/>
    </location>
</feature>
<feature type="compositionally biased region" description="Polar residues" evidence="1">
    <location>
        <begin position="539"/>
        <end position="568"/>
    </location>
</feature>
<dbReference type="InterPro" id="IPR000340">
    <property type="entry name" value="Dual-sp_phosphatase_cat-dom"/>
</dbReference>
<name>A0A0S4JFG5_BODSA</name>
<protein>
    <submittedName>
        <fullName evidence="4">Dual specificity protein phosphatase, putative</fullName>
    </submittedName>
</protein>
<organism evidence="4 5">
    <name type="scientific">Bodo saltans</name>
    <name type="common">Flagellated protozoan</name>
    <dbReference type="NCBI Taxonomy" id="75058"/>
    <lineage>
        <taxon>Eukaryota</taxon>
        <taxon>Discoba</taxon>
        <taxon>Euglenozoa</taxon>
        <taxon>Kinetoplastea</taxon>
        <taxon>Metakinetoplastina</taxon>
        <taxon>Eubodonida</taxon>
        <taxon>Bodonidae</taxon>
        <taxon>Bodo</taxon>
    </lineage>
</organism>
<sequence length="762" mass="82512">MADSQPLIAVRIKDGIFVGNVTAAHDEDFLYVNKVTHIVNCSGAEVSDMFADSGIEYLTFPWKDTPGVVNTTVMFDSNDRNVEQVVRFMDRAIDNGDCVLVHSVYGMSRSPALVAAYFMVKYGWKVDNALSFLAMAHQEMNIKPHFLRQLRMFAKRHDVDTDVFSLEVDDNNFALDNDQWMLRNTLLNGLTSDVQAKNELFNDCSARVDLPDLFYKNPTKRRRRLCFVDTRQGTAVGSTASTPVTNVKTWSGQHHVDPNGEHFPGSAGPRAVRSSKPKSPIAARHGTPNSRLLESRPEVNAKGRQILGLRPSAVVEAKPQPPVPQQHILRPGSGYSSLDNNSPRPTVSSGGSQQQQGPSRINSFSDQPSMQPVIVQRGGQSTLVDTQRGRPLETSAQRNTNMNNSLDNIRGGGGAPANVIRSPFALTSSSVPRNGSPLPQQRLQNQRAGAPQPTTLNTYNLQDANRSTGPVEATGGLRGTARPPPVHEIRSNATGGSNAALPRASSPMAQPNVSNNNTTGQRRTSSPMGTPRPTPQPQPSVSMASQVMSSRASSPRGSIPTYSQQTMVQRRPSSPLSRGPSSMPLPNTSSGGSGVQRTPMSTYSSASTLQQQRALSPMSRSSLPSSGGLLPRTSSPVQRPSSVVQQQQQQRTISPRPMQQISRTSSPMRGSLAEQYLGGGGGSQLPRTSTTSAIPTSAANVPALYRLQRRMCCVAVSRCKWQPGACSFGVTCSLKRWHTTRPTGEAACENKLDIQELRARCT</sequence>
<feature type="compositionally biased region" description="Polar residues" evidence="1">
    <location>
        <begin position="358"/>
        <end position="370"/>
    </location>
</feature>
<dbReference type="Pfam" id="PF00782">
    <property type="entry name" value="DSPc"/>
    <property type="match status" value="1"/>
</dbReference>
<reference evidence="5" key="1">
    <citation type="submission" date="2015-09" db="EMBL/GenBank/DDBJ databases">
        <authorList>
            <consortium name="Pathogen Informatics"/>
        </authorList>
    </citation>
    <scope>NUCLEOTIDE SEQUENCE [LARGE SCALE GENOMIC DNA]</scope>
    <source>
        <strain evidence="5">Lake Konstanz</strain>
    </source>
</reference>
<gene>
    <name evidence="4" type="ORF">BSAL_19840</name>
</gene>
<proteinExistence type="predicted"/>
<evidence type="ECO:0000259" key="3">
    <source>
        <dbReference type="PROSITE" id="PS50056"/>
    </source>
</evidence>
<feature type="domain" description="Tyrosine specific protein phosphatases" evidence="3">
    <location>
        <begin position="80"/>
        <end position="133"/>
    </location>
</feature>
<evidence type="ECO:0000313" key="5">
    <source>
        <dbReference type="Proteomes" id="UP000051952"/>
    </source>
</evidence>
<dbReference type="SMART" id="SM00195">
    <property type="entry name" value="DSPc"/>
    <property type="match status" value="1"/>
</dbReference>
<dbReference type="FunFam" id="3.90.190.10:FF:000131">
    <property type="entry name" value="Dual specificity protein phosphatase, putative"/>
    <property type="match status" value="1"/>
</dbReference>
<dbReference type="Proteomes" id="UP000051952">
    <property type="component" value="Unassembled WGS sequence"/>
</dbReference>
<dbReference type="PROSITE" id="PS50054">
    <property type="entry name" value="TYR_PHOSPHATASE_DUAL"/>
    <property type="match status" value="1"/>
</dbReference>
<evidence type="ECO:0000313" key="4">
    <source>
        <dbReference type="EMBL" id="CUG89202.1"/>
    </source>
</evidence>
<feature type="compositionally biased region" description="Low complexity" evidence="1">
    <location>
        <begin position="615"/>
        <end position="657"/>
    </location>
</feature>
<feature type="region of interest" description="Disordered" evidence="1">
    <location>
        <begin position="427"/>
        <end position="693"/>
    </location>
</feature>
<evidence type="ECO:0000256" key="1">
    <source>
        <dbReference type="SAM" id="MobiDB-lite"/>
    </source>
</evidence>
<accession>A0A0S4JFG5</accession>
<keyword evidence="5" id="KW-1185">Reference proteome</keyword>
<feature type="compositionally biased region" description="Polar residues" evidence="1">
    <location>
        <begin position="334"/>
        <end position="347"/>
    </location>
</feature>
<dbReference type="AlphaFoldDB" id="A0A0S4JFG5"/>
<dbReference type="OrthoDB" id="10252009at2759"/>
<dbReference type="PANTHER" id="PTHR46653">
    <property type="entry name" value="SPECIFICITY PROTEIN PHOSPHATASE, PUTATIVE-RELATED"/>
    <property type="match status" value="1"/>
</dbReference>